<evidence type="ECO:0000313" key="1">
    <source>
        <dbReference type="EMBL" id="AIF11617.1"/>
    </source>
</evidence>
<protein>
    <submittedName>
        <fullName evidence="1">Putative xylanase/chitin deacetylase</fullName>
    </submittedName>
</protein>
<dbReference type="EMBL" id="KF900922">
    <property type="protein sequence ID" value="AIF11617.1"/>
    <property type="molecule type" value="Genomic_DNA"/>
</dbReference>
<dbReference type="GO" id="GO:0016798">
    <property type="term" value="F:hydrolase activity, acting on glycosyl bonds"/>
    <property type="evidence" value="ECO:0007669"/>
    <property type="project" value="UniProtKB-KW"/>
</dbReference>
<keyword evidence="1" id="KW-0624">Polysaccharide degradation</keyword>
<proteinExistence type="predicted"/>
<organism evidence="1">
    <name type="scientific">uncultured marine thaumarchaeote KM3_53_B02</name>
    <dbReference type="NCBI Taxonomy" id="1456180"/>
    <lineage>
        <taxon>Archaea</taxon>
        <taxon>Nitrososphaerota</taxon>
        <taxon>environmental samples</taxon>
    </lineage>
</organism>
<keyword evidence="1" id="KW-0119">Carbohydrate metabolism</keyword>
<keyword evidence="1" id="KW-0378">Hydrolase</keyword>
<dbReference type="GO" id="GO:0045493">
    <property type="term" value="P:xylan catabolic process"/>
    <property type="evidence" value="ECO:0007669"/>
    <property type="project" value="UniProtKB-KW"/>
</dbReference>
<dbReference type="AlphaFoldDB" id="A0A075HAV7"/>
<keyword evidence="1" id="KW-0858">Xylan degradation</keyword>
<keyword evidence="1" id="KW-0326">Glycosidase</keyword>
<reference evidence="1" key="1">
    <citation type="journal article" date="2014" name="Genome Biol. Evol.">
        <title>Pangenome evidence for extensive interdomain horizontal transfer affecting lineage core and shell genes in uncultured planktonic thaumarchaeota and euryarchaeota.</title>
        <authorList>
            <person name="Deschamps P."/>
            <person name="Zivanovic Y."/>
            <person name="Moreira D."/>
            <person name="Rodriguez-Valera F."/>
            <person name="Lopez-Garcia P."/>
        </authorList>
    </citation>
    <scope>NUCLEOTIDE SEQUENCE</scope>
</reference>
<name>A0A075HAV7_9ARCH</name>
<sequence length="258" mass="29878">MNLITINKLKKMLGCNSNFTYEHYTNILQDLKKSYKFTSFKSATTNDIILRHDVDASLHAALKMAKIEKELDISSTFFILFSSEFYNPISVDGSKIIREILSLGHKLGLHYNEFFIFENNINALETITTEINLLEQHFNTKIEAIAAHERALAESKSGKKLFVKLPDTIIDAYSKEFFGERKYLSDSGQFWREGCLCQNLNKYERLQVLIHPMWWSRDGLSRDEIMDSFLGGEYDDYAPSIKLAKEKHEKHANKISKD</sequence>
<accession>A0A075HAV7</accession>